<evidence type="ECO:0000256" key="1">
    <source>
        <dbReference type="SAM" id="MobiDB-lite"/>
    </source>
</evidence>
<dbReference type="Proteomes" id="UP000093053">
    <property type="component" value="Chromosome"/>
</dbReference>
<dbReference type="KEGG" id="led:BBK82_33045"/>
<proteinExistence type="predicted"/>
<gene>
    <name evidence="2" type="ORF">BBK82_33045</name>
</gene>
<protein>
    <submittedName>
        <fullName evidence="2">Uncharacterized protein</fullName>
    </submittedName>
</protein>
<feature type="region of interest" description="Disordered" evidence="1">
    <location>
        <begin position="1"/>
        <end position="25"/>
    </location>
</feature>
<name>A0A1B2HQY0_9PSEU</name>
<dbReference type="AlphaFoldDB" id="A0A1B2HQY0"/>
<dbReference type="EMBL" id="CP016793">
    <property type="protein sequence ID" value="ANZ40146.1"/>
    <property type="molecule type" value="Genomic_DNA"/>
</dbReference>
<sequence>MPSVHSAQSIASAAGRPIRSAPSRSVPVPTVINAIAGAPQNWDITGSRSCARTVAHVHVRNAATVRNTSSAASRAHT</sequence>
<evidence type="ECO:0000313" key="2">
    <source>
        <dbReference type="EMBL" id="ANZ40146.1"/>
    </source>
</evidence>
<accession>A0A1B2HQY0</accession>
<evidence type="ECO:0000313" key="3">
    <source>
        <dbReference type="Proteomes" id="UP000093053"/>
    </source>
</evidence>
<keyword evidence="3" id="KW-1185">Reference proteome</keyword>
<reference evidence="2 3" key="1">
    <citation type="submission" date="2016-07" db="EMBL/GenBank/DDBJ databases">
        <title>Complete genome sequence of the Lentzea guizhouensis DHS C013.</title>
        <authorList>
            <person name="Cao C."/>
        </authorList>
    </citation>
    <scope>NUCLEOTIDE SEQUENCE [LARGE SCALE GENOMIC DNA]</scope>
    <source>
        <strain evidence="2 3">DHS C013</strain>
    </source>
</reference>
<organism evidence="2 3">
    <name type="scientific">Lentzea guizhouensis</name>
    <dbReference type="NCBI Taxonomy" id="1586287"/>
    <lineage>
        <taxon>Bacteria</taxon>
        <taxon>Bacillati</taxon>
        <taxon>Actinomycetota</taxon>
        <taxon>Actinomycetes</taxon>
        <taxon>Pseudonocardiales</taxon>
        <taxon>Pseudonocardiaceae</taxon>
        <taxon>Lentzea</taxon>
    </lineage>
</organism>
<feature type="compositionally biased region" description="Polar residues" evidence="1">
    <location>
        <begin position="1"/>
        <end position="11"/>
    </location>
</feature>
<dbReference type="STRING" id="1586287.BBK82_33045"/>